<accession>A0A344THC3</accession>
<dbReference type="Gene3D" id="3.40.50.300">
    <property type="entry name" value="P-loop containing nucleotide triphosphate hydrolases"/>
    <property type="match status" value="1"/>
</dbReference>
<feature type="domain" description="ABC transporter" evidence="4">
    <location>
        <begin position="4"/>
        <end position="236"/>
    </location>
</feature>
<dbReference type="PROSITE" id="PS50893">
    <property type="entry name" value="ABC_TRANSPORTER_2"/>
    <property type="match status" value="1"/>
</dbReference>
<organism evidence="5 6">
    <name type="scientific">Runella rosea</name>
    <dbReference type="NCBI Taxonomy" id="2259595"/>
    <lineage>
        <taxon>Bacteria</taxon>
        <taxon>Pseudomonadati</taxon>
        <taxon>Bacteroidota</taxon>
        <taxon>Cytophagia</taxon>
        <taxon>Cytophagales</taxon>
        <taxon>Spirosomataceae</taxon>
        <taxon>Runella</taxon>
    </lineage>
</organism>
<evidence type="ECO:0000256" key="2">
    <source>
        <dbReference type="ARBA" id="ARBA00022741"/>
    </source>
</evidence>
<dbReference type="InterPro" id="IPR050093">
    <property type="entry name" value="ABC_SmlMolc_Importer"/>
</dbReference>
<dbReference type="Pfam" id="PF08402">
    <property type="entry name" value="TOBE_2"/>
    <property type="match status" value="1"/>
</dbReference>
<evidence type="ECO:0000259" key="4">
    <source>
        <dbReference type="PROSITE" id="PS50893"/>
    </source>
</evidence>
<evidence type="ECO:0000313" key="5">
    <source>
        <dbReference type="EMBL" id="AXE18044.1"/>
    </source>
</evidence>
<dbReference type="Proteomes" id="UP000251993">
    <property type="component" value="Chromosome"/>
</dbReference>
<evidence type="ECO:0000256" key="3">
    <source>
        <dbReference type="ARBA" id="ARBA00022840"/>
    </source>
</evidence>
<proteinExistence type="predicted"/>
<dbReference type="SMART" id="SM00382">
    <property type="entry name" value="AAA"/>
    <property type="match status" value="1"/>
</dbReference>
<protein>
    <submittedName>
        <fullName evidence="5">ABC transporter ATP-binding protein</fullName>
    </submittedName>
</protein>
<evidence type="ECO:0000313" key="6">
    <source>
        <dbReference type="Proteomes" id="UP000251993"/>
    </source>
</evidence>
<dbReference type="RefSeq" id="WP_114066829.1">
    <property type="nucleotide sequence ID" value="NZ_CP030850.1"/>
</dbReference>
<dbReference type="InterPro" id="IPR027417">
    <property type="entry name" value="P-loop_NTPase"/>
</dbReference>
<dbReference type="EMBL" id="CP030850">
    <property type="protein sequence ID" value="AXE18044.1"/>
    <property type="molecule type" value="Genomic_DNA"/>
</dbReference>
<reference evidence="5 6" key="1">
    <citation type="submission" date="2018-07" db="EMBL/GenBank/DDBJ databases">
        <title>Genome sequencing of Runella.</title>
        <authorList>
            <person name="Baek M.-G."/>
            <person name="Yi H."/>
        </authorList>
    </citation>
    <scope>NUCLEOTIDE SEQUENCE [LARGE SCALE GENOMIC DNA]</scope>
    <source>
        <strain evidence="5 6">HYN0085</strain>
    </source>
</reference>
<dbReference type="Pfam" id="PF00005">
    <property type="entry name" value="ABC_tran"/>
    <property type="match status" value="1"/>
</dbReference>
<dbReference type="GO" id="GO:0022857">
    <property type="term" value="F:transmembrane transporter activity"/>
    <property type="evidence" value="ECO:0007669"/>
    <property type="project" value="InterPro"/>
</dbReference>
<name>A0A344THC3_9BACT</name>
<dbReference type="PANTHER" id="PTHR42781:SF4">
    <property type="entry name" value="SPERMIDINE_PUTRESCINE IMPORT ATP-BINDING PROTEIN POTA"/>
    <property type="match status" value="1"/>
</dbReference>
<dbReference type="GO" id="GO:0005524">
    <property type="term" value="F:ATP binding"/>
    <property type="evidence" value="ECO:0007669"/>
    <property type="project" value="UniProtKB-KW"/>
</dbReference>
<keyword evidence="3 5" id="KW-0067">ATP-binding</keyword>
<keyword evidence="6" id="KW-1185">Reference proteome</keyword>
<dbReference type="PANTHER" id="PTHR42781">
    <property type="entry name" value="SPERMIDINE/PUTRESCINE IMPORT ATP-BINDING PROTEIN POTA"/>
    <property type="match status" value="1"/>
</dbReference>
<dbReference type="GO" id="GO:0016887">
    <property type="term" value="F:ATP hydrolysis activity"/>
    <property type="evidence" value="ECO:0007669"/>
    <property type="project" value="InterPro"/>
</dbReference>
<dbReference type="SUPFAM" id="SSF50331">
    <property type="entry name" value="MOP-like"/>
    <property type="match status" value="1"/>
</dbReference>
<dbReference type="KEGG" id="run:DR864_10005"/>
<dbReference type="SUPFAM" id="SSF52540">
    <property type="entry name" value="P-loop containing nucleoside triphosphate hydrolases"/>
    <property type="match status" value="1"/>
</dbReference>
<dbReference type="InterPro" id="IPR003439">
    <property type="entry name" value="ABC_transporter-like_ATP-bd"/>
</dbReference>
<dbReference type="GO" id="GO:0043190">
    <property type="term" value="C:ATP-binding cassette (ABC) transporter complex"/>
    <property type="evidence" value="ECO:0007669"/>
    <property type="project" value="InterPro"/>
</dbReference>
<dbReference type="InterPro" id="IPR013611">
    <property type="entry name" value="Transp-assoc_OB_typ2"/>
</dbReference>
<keyword evidence="1" id="KW-0813">Transport</keyword>
<evidence type="ECO:0000256" key="1">
    <source>
        <dbReference type="ARBA" id="ARBA00022448"/>
    </source>
</evidence>
<dbReference type="OrthoDB" id="9802264at2"/>
<dbReference type="AlphaFoldDB" id="A0A344THC3"/>
<dbReference type="InterPro" id="IPR008995">
    <property type="entry name" value="Mo/tungstate-bd_C_term_dom"/>
</dbReference>
<dbReference type="InterPro" id="IPR003593">
    <property type="entry name" value="AAA+_ATPase"/>
</dbReference>
<keyword evidence="2" id="KW-0547">Nucleotide-binding</keyword>
<sequence length="324" mass="36259">MSFFKLNSVSKIYQQQWVVKEVSFTLSEGEIFGLLGESGSGKSTLLRIAAGLLDPDAGDVWLQGQKLRLASDQLIPGHPDIKIVHQDYNLSAPLTVRENINYALRYYEKTYRDERVDELLQLCQLESVAEHPAKSLSGGEKQRTAIARALAEEAKVLLLDEPFAHLDLPNRRRLTETIRELAEQTGIACIFVTHDANDALSLSTRMGILQHGNLIQLGTPEIIYHSPADAYVAELTGEINLLGADFLKNDVHSRLPDGRIAVRPEKLTLSFSPTIYGVESVVKRVVFEGSHYKIYLQAGHQLLKVYHHEVVPLGKSVFVDFRTF</sequence>
<gene>
    <name evidence="5" type="ORF">DR864_10005</name>
</gene>